<dbReference type="Gene3D" id="3.40.390.10">
    <property type="entry name" value="Collagenase (Catalytic Domain)"/>
    <property type="match status" value="1"/>
</dbReference>
<proteinExistence type="predicted"/>
<evidence type="ECO:0000313" key="2">
    <source>
        <dbReference type="EMBL" id="UOE99941.1"/>
    </source>
</evidence>
<keyword evidence="3" id="KW-1185">Reference proteome</keyword>
<keyword evidence="1" id="KW-0732">Signal</keyword>
<sequence>MIFRGPFFILILLLTFQVSAAPALEWWAASATDVMQAPCKTQRPPSPDSILTALQGSGLLVTKKVNGITFKNEKADLVQFFTDLHKLDLSLRDKPELNFSSNCDKVLCAVKEIYGNTEGPQLLYLLKTFGFNGSHLRSKYASAWHSDELNEILQALFDYPLSLYPVSYNKRLVHFTRGMGFGPMVIANASIEIFDPWNDLSFPERQQTFLHELGHTLSYKSKLDVSEEWLKVAGWKAYKAQKNKISYTQYQLIDPSKAVSEYGMENPSEDFAETVVAYRFTGAKLKTHQPHKYSFMKNKVFYGQEYLPETQCSLSFR</sequence>
<name>A0ABY4C7Q8_9BACT</name>
<accession>A0ABY4C7Q8</accession>
<gene>
    <name evidence="2" type="ORF">MNR06_09545</name>
</gene>
<organism evidence="2 3">
    <name type="scientific">Bdellovibrio reynosensis</name>
    <dbReference type="NCBI Taxonomy" id="2835041"/>
    <lineage>
        <taxon>Bacteria</taxon>
        <taxon>Pseudomonadati</taxon>
        <taxon>Bdellovibrionota</taxon>
        <taxon>Bdellovibrionia</taxon>
        <taxon>Bdellovibrionales</taxon>
        <taxon>Pseudobdellovibrionaceae</taxon>
        <taxon>Bdellovibrio</taxon>
    </lineage>
</organism>
<feature type="chain" id="PRO_5046682190" evidence="1">
    <location>
        <begin position="21"/>
        <end position="317"/>
    </location>
</feature>
<reference evidence="2" key="1">
    <citation type="submission" date="2022-03" db="EMBL/GenBank/DDBJ databases">
        <title>Genome Identification and Characterization of new species Bdellovibrio reynosense LBG001 sp. nov. from a Mexico soil sample.</title>
        <authorList>
            <person name="Camilli A."/>
            <person name="Ajao Y."/>
            <person name="Guo X."/>
        </authorList>
    </citation>
    <scope>NUCLEOTIDE SEQUENCE</scope>
    <source>
        <strain evidence="2">LBG001</strain>
    </source>
</reference>
<dbReference type="SUPFAM" id="SSF55486">
    <property type="entry name" value="Metalloproteases ('zincins'), catalytic domain"/>
    <property type="match status" value="1"/>
</dbReference>
<dbReference type="InterPro" id="IPR024079">
    <property type="entry name" value="MetalloPept_cat_dom_sf"/>
</dbReference>
<dbReference type="Proteomes" id="UP000830116">
    <property type="component" value="Chromosome"/>
</dbReference>
<evidence type="ECO:0000256" key="1">
    <source>
        <dbReference type="SAM" id="SignalP"/>
    </source>
</evidence>
<dbReference type="RefSeq" id="WP_243535432.1">
    <property type="nucleotide sequence ID" value="NZ_CP093442.1"/>
</dbReference>
<dbReference type="EMBL" id="CP093442">
    <property type="protein sequence ID" value="UOE99941.1"/>
    <property type="molecule type" value="Genomic_DNA"/>
</dbReference>
<evidence type="ECO:0000313" key="3">
    <source>
        <dbReference type="Proteomes" id="UP000830116"/>
    </source>
</evidence>
<protein>
    <submittedName>
        <fullName evidence="2">Uncharacterized protein</fullName>
    </submittedName>
</protein>
<feature type="signal peptide" evidence="1">
    <location>
        <begin position="1"/>
        <end position="20"/>
    </location>
</feature>